<dbReference type="OrthoDB" id="7352043at2"/>
<evidence type="ECO:0000313" key="3">
    <source>
        <dbReference type="Proteomes" id="UP000029995"/>
    </source>
</evidence>
<sequence length="114" mass="12796">MNPVIDRHEWAEDTERWHGEIQLGKRGANVSVIFFDRAEPGGGPKLHRHPYPETFIIRAGRVLFILGDREILAEAGQIVVVPANAPHKFTNPGPGPLQTIDIHENGSFITEWLE</sequence>
<dbReference type="AlphaFoldDB" id="A0A0A0D106"/>
<accession>A0A0A0D106</accession>
<dbReference type="InterPro" id="IPR053146">
    <property type="entry name" value="QDO-like"/>
</dbReference>
<reference evidence="2 3" key="1">
    <citation type="submission" date="2014-01" db="EMBL/GenBank/DDBJ databases">
        <title>Genome sequence determination for a cystic fibrosis isolate, Inquilinus limosus.</title>
        <authorList>
            <person name="Pino M."/>
            <person name="Di Conza J."/>
            <person name="Gutkind G."/>
        </authorList>
    </citation>
    <scope>NUCLEOTIDE SEQUENCE [LARGE SCALE GENOMIC DNA]</scope>
    <source>
        <strain evidence="2 3">MP06</strain>
    </source>
</reference>
<dbReference type="SUPFAM" id="SSF51182">
    <property type="entry name" value="RmlC-like cupins"/>
    <property type="match status" value="1"/>
</dbReference>
<dbReference type="InterPro" id="IPR013096">
    <property type="entry name" value="Cupin_2"/>
</dbReference>
<gene>
    <name evidence="2" type="ORF">P409_26460</name>
</gene>
<comment type="caution">
    <text evidence="2">The sequence shown here is derived from an EMBL/GenBank/DDBJ whole genome shotgun (WGS) entry which is preliminary data.</text>
</comment>
<feature type="domain" description="Cupin type-2" evidence="1">
    <location>
        <begin position="38"/>
        <end position="102"/>
    </location>
</feature>
<dbReference type="RefSeq" id="WP_034845467.1">
    <property type="nucleotide sequence ID" value="NZ_JANX01000482.1"/>
</dbReference>
<dbReference type="PANTHER" id="PTHR36440:SF1">
    <property type="entry name" value="PUTATIVE (AFU_ORTHOLOGUE AFUA_8G07350)-RELATED"/>
    <property type="match status" value="1"/>
</dbReference>
<dbReference type="PANTHER" id="PTHR36440">
    <property type="entry name" value="PUTATIVE (AFU_ORTHOLOGUE AFUA_8G07350)-RELATED"/>
    <property type="match status" value="1"/>
</dbReference>
<organism evidence="2 3">
    <name type="scientific">Inquilinus limosus MP06</name>
    <dbReference type="NCBI Taxonomy" id="1398085"/>
    <lineage>
        <taxon>Bacteria</taxon>
        <taxon>Pseudomonadati</taxon>
        <taxon>Pseudomonadota</taxon>
        <taxon>Alphaproteobacteria</taxon>
        <taxon>Rhodospirillales</taxon>
        <taxon>Rhodospirillaceae</taxon>
        <taxon>Inquilinus</taxon>
    </lineage>
</organism>
<dbReference type="InterPro" id="IPR014710">
    <property type="entry name" value="RmlC-like_jellyroll"/>
</dbReference>
<dbReference type="Proteomes" id="UP000029995">
    <property type="component" value="Unassembled WGS sequence"/>
</dbReference>
<proteinExistence type="predicted"/>
<dbReference type="Gene3D" id="2.60.120.10">
    <property type="entry name" value="Jelly Rolls"/>
    <property type="match status" value="1"/>
</dbReference>
<dbReference type="EMBL" id="JANX01000482">
    <property type="protein sequence ID" value="KGM31563.1"/>
    <property type="molecule type" value="Genomic_DNA"/>
</dbReference>
<evidence type="ECO:0000259" key="1">
    <source>
        <dbReference type="Pfam" id="PF07883"/>
    </source>
</evidence>
<name>A0A0A0D106_9PROT</name>
<dbReference type="Pfam" id="PF07883">
    <property type="entry name" value="Cupin_2"/>
    <property type="match status" value="1"/>
</dbReference>
<dbReference type="InterPro" id="IPR011051">
    <property type="entry name" value="RmlC_Cupin_sf"/>
</dbReference>
<evidence type="ECO:0000313" key="2">
    <source>
        <dbReference type="EMBL" id="KGM31563.1"/>
    </source>
</evidence>
<protein>
    <submittedName>
        <fullName evidence="2">Cupin</fullName>
    </submittedName>
</protein>